<comment type="caution">
    <text evidence="1">The sequence shown here is derived from an EMBL/GenBank/DDBJ whole genome shotgun (WGS) entry which is preliminary data.</text>
</comment>
<sequence>MWIALAGGLAVIGVIVWSYRRRASQAEGAAPERSPRSWAARLDEDARVAFREGLRAYEDKVGPLSVGEEHGVLTVHDPPRLVSLRLLADRFAALGPDGLHDPEETVRELVAGCVATEQPGVLHLRRGWSPGPVDGMDRAAFTAAVREIVCPDGAEGVSGWTADEESGSLQVTVAGDEEGNTLLLDLARVLDGYAGLRAERPGMPAGALLRDVLFRMLAANDPGLTWTGPPAERHRAILLAADRHPAS</sequence>
<dbReference type="EMBL" id="JAPNNL010000064">
    <property type="protein sequence ID" value="MDA0635267.1"/>
    <property type="molecule type" value="Genomic_DNA"/>
</dbReference>
<gene>
    <name evidence="1" type="ORF">OUY22_17745</name>
</gene>
<accession>A0ABT4SDL0</accession>
<name>A0ABT4SDL0_9ACTN</name>
<protein>
    <recommendedName>
        <fullName evidence="3">Cell division protein ZipA</fullName>
    </recommendedName>
</protein>
<keyword evidence="2" id="KW-1185">Reference proteome</keyword>
<dbReference type="RefSeq" id="WP_270156108.1">
    <property type="nucleotide sequence ID" value="NZ_JAPNNL010000064.1"/>
</dbReference>
<evidence type="ECO:0000313" key="2">
    <source>
        <dbReference type="Proteomes" id="UP001144036"/>
    </source>
</evidence>
<proteinExistence type="predicted"/>
<evidence type="ECO:0008006" key="3">
    <source>
        <dbReference type="Google" id="ProtNLM"/>
    </source>
</evidence>
<organism evidence="1 2">
    <name type="scientific">Nonomuraea corallina</name>
    <dbReference type="NCBI Taxonomy" id="2989783"/>
    <lineage>
        <taxon>Bacteria</taxon>
        <taxon>Bacillati</taxon>
        <taxon>Actinomycetota</taxon>
        <taxon>Actinomycetes</taxon>
        <taxon>Streptosporangiales</taxon>
        <taxon>Streptosporangiaceae</taxon>
        <taxon>Nonomuraea</taxon>
    </lineage>
</organism>
<evidence type="ECO:0000313" key="1">
    <source>
        <dbReference type="EMBL" id="MDA0635267.1"/>
    </source>
</evidence>
<reference evidence="1" key="1">
    <citation type="submission" date="2022-11" db="EMBL/GenBank/DDBJ databases">
        <title>Nonomuraea corallina sp. nov., a new species of the genus Nonomuraea isolated from sea side sediment in Thai sea.</title>
        <authorList>
            <person name="Ngamcharungchit C."/>
            <person name="Matsumoto A."/>
            <person name="Suriyachadkun C."/>
            <person name="Panbangred W."/>
            <person name="Inahashi Y."/>
            <person name="Intra B."/>
        </authorList>
    </citation>
    <scope>NUCLEOTIDE SEQUENCE</scope>
    <source>
        <strain evidence="1">MCN248</strain>
    </source>
</reference>
<dbReference type="Proteomes" id="UP001144036">
    <property type="component" value="Unassembled WGS sequence"/>
</dbReference>